<dbReference type="EMBL" id="QKWP01001590">
    <property type="protein sequence ID" value="RIB07856.1"/>
    <property type="molecule type" value="Genomic_DNA"/>
</dbReference>
<dbReference type="AlphaFoldDB" id="A0A397UL47"/>
<evidence type="ECO:0000313" key="1">
    <source>
        <dbReference type="EMBL" id="RIB07856.1"/>
    </source>
</evidence>
<dbReference type="Proteomes" id="UP000266673">
    <property type="component" value="Unassembled WGS sequence"/>
</dbReference>
<proteinExistence type="predicted"/>
<organism evidence="1 2">
    <name type="scientific">Gigaspora rosea</name>
    <dbReference type="NCBI Taxonomy" id="44941"/>
    <lineage>
        <taxon>Eukaryota</taxon>
        <taxon>Fungi</taxon>
        <taxon>Fungi incertae sedis</taxon>
        <taxon>Mucoromycota</taxon>
        <taxon>Glomeromycotina</taxon>
        <taxon>Glomeromycetes</taxon>
        <taxon>Diversisporales</taxon>
        <taxon>Gigasporaceae</taxon>
        <taxon>Gigaspora</taxon>
    </lineage>
</organism>
<accession>A0A397UL47</accession>
<protein>
    <submittedName>
        <fullName evidence="1">Uncharacterized protein</fullName>
    </submittedName>
</protein>
<comment type="caution">
    <text evidence="1">The sequence shown here is derived from an EMBL/GenBank/DDBJ whole genome shotgun (WGS) entry which is preliminary data.</text>
</comment>
<reference evidence="1 2" key="1">
    <citation type="submission" date="2018-06" db="EMBL/GenBank/DDBJ databases">
        <title>Comparative genomics reveals the genomic features of Rhizophagus irregularis, R. cerebriforme, R. diaphanum and Gigaspora rosea, and their symbiotic lifestyle signature.</title>
        <authorList>
            <person name="Morin E."/>
            <person name="San Clemente H."/>
            <person name="Chen E.C.H."/>
            <person name="De La Providencia I."/>
            <person name="Hainaut M."/>
            <person name="Kuo A."/>
            <person name="Kohler A."/>
            <person name="Murat C."/>
            <person name="Tang N."/>
            <person name="Roy S."/>
            <person name="Loubradou J."/>
            <person name="Henrissat B."/>
            <person name="Grigoriev I.V."/>
            <person name="Corradi N."/>
            <person name="Roux C."/>
            <person name="Martin F.M."/>
        </authorList>
    </citation>
    <scope>NUCLEOTIDE SEQUENCE [LARGE SCALE GENOMIC DNA]</scope>
    <source>
        <strain evidence="1 2">DAOM 194757</strain>
    </source>
</reference>
<evidence type="ECO:0000313" key="2">
    <source>
        <dbReference type="Proteomes" id="UP000266673"/>
    </source>
</evidence>
<gene>
    <name evidence="1" type="ORF">C2G38_2213196</name>
</gene>
<keyword evidence="2" id="KW-1185">Reference proteome</keyword>
<name>A0A397UL47_9GLOM</name>
<dbReference type="OrthoDB" id="2488678at2759"/>
<sequence>MYNHAYAYKKHSVFLKKYKNEITRRQGFLQRLFYDPWLLGSKLNYGFSLVERWIFFVEELNEVYAEVGFNSDITEIMFNELGFCAWVTINRVDPFCNLKMNVREYLSHLKGILDGESRTKSYTQDHIIEKASFICDSFTILDIRLLLTMHSMGIQIEKNSYKDHRFYGRPPAHRAYKLYVPELSQTPDHCQLVTHECPNDAGYANSSDYRP</sequence>